<dbReference type="GO" id="GO:0030131">
    <property type="term" value="C:clathrin adaptor complex"/>
    <property type="evidence" value="ECO:0007669"/>
    <property type="project" value="InterPro"/>
</dbReference>
<sequence>MDGVIEALHIFDERNSPILSHTYTSRPLAAAVLLPLFLAHPPPRPNVLLVAHTNPPTLVFSLVHANLLFLATASSEIEPLLVLEYLHRVIDALQEFLGAPLISHKLEANYHVVAQLLTETCDAGTVATTEPNALRDLIEVEGWMGKLLGSITLPGAVAKDLNALGGPAGIGAHPSSSSSSSLSSRLPSLAQATAPTLPWRRANVRHTSNELYADVVETLTVTLAPSGRPLAAFANGTIAFTSKVSGVPDITLTLTGPSGKHNLGSVLDLPVFHPCVRLAKWREQPGVLSFIPPDGRFVLAGYEVDLLPFTSSKSALLSGTGLKLPVNIEMKNGLGPVGADFEVRVHVNRLFGSGGANGGPSSLHTPSMATGFGARAGLGGRSGGGAAAAAAAASPALSSLSLSGAGSGSGSSSSSPIMEDMVISIPLPEDVRSLPEIRPTKGDATYNPGDRVLQWHIPGKELSAAGGGAYFGLRCTVAGLPPVSDNNNDDDLEGGFGLGGAAAAAGEYGYDEPYQAETTSATKAASAAARLDRAAAAASGLDNNNNNDNDDGRDVKKVALNKMLMPSSASVSFTVRGWVPSGVRVESIMLDTRRSRGLGEGVKPYKGVKYLTVSKGGVEIRC</sequence>
<dbReference type="InterPro" id="IPR011012">
    <property type="entry name" value="Longin-like_dom_sf"/>
</dbReference>
<evidence type="ECO:0000313" key="7">
    <source>
        <dbReference type="Proteomes" id="UP000241462"/>
    </source>
</evidence>
<dbReference type="Proteomes" id="UP000241462">
    <property type="component" value="Unassembled WGS sequence"/>
</dbReference>
<dbReference type="Pfam" id="PF00928">
    <property type="entry name" value="Adap_comp_sub"/>
    <property type="match status" value="1"/>
</dbReference>
<dbReference type="EMBL" id="KZ678389">
    <property type="protein sequence ID" value="PSR97701.1"/>
    <property type="molecule type" value="Genomic_DNA"/>
</dbReference>
<proteinExistence type="predicted"/>
<dbReference type="OrthoDB" id="870at2759"/>
<keyword evidence="4" id="KW-0472">Membrane</keyword>
<dbReference type="CDD" id="cd14837">
    <property type="entry name" value="AP3_Mu_N"/>
    <property type="match status" value="1"/>
</dbReference>
<dbReference type="PANTHER" id="PTHR10529">
    <property type="entry name" value="AP COMPLEX SUBUNIT MU"/>
    <property type="match status" value="1"/>
</dbReference>
<dbReference type="InParanoid" id="A0A2T3AHF2"/>
<dbReference type="GO" id="GO:0016192">
    <property type="term" value="P:vesicle-mediated transport"/>
    <property type="evidence" value="ECO:0007669"/>
    <property type="project" value="InterPro"/>
</dbReference>
<dbReference type="PROSITE" id="PS51072">
    <property type="entry name" value="MHD"/>
    <property type="match status" value="1"/>
</dbReference>
<dbReference type="SUPFAM" id="SSF49447">
    <property type="entry name" value="Second domain of Mu2 adaptin subunit (ap50) of ap2 adaptor"/>
    <property type="match status" value="2"/>
</dbReference>
<accession>A0A2T3AHF2</accession>
<dbReference type="Gene3D" id="3.30.450.60">
    <property type="match status" value="1"/>
</dbReference>
<organism evidence="6 7">
    <name type="scientific">Coniella lustricola</name>
    <dbReference type="NCBI Taxonomy" id="2025994"/>
    <lineage>
        <taxon>Eukaryota</taxon>
        <taxon>Fungi</taxon>
        <taxon>Dikarya</taxon>
        <taxon>Ascomycota</taxon>
        <taxon>Pezizomycotina</taxon>
        <taxon>Sordariomycetes</taxon>
        <taxon>Sordariomycetidae</taxon>
        <taxon>Diaporthales</taxon>
        <taxon>Schizoparmaceae</taxon>
        <taxon>Coniella</taxon>
    </lineage>
</organism>
<dbReference type="Gene3D" id="2.60.40.1170">
    <property type="entry name" value="Mu homology domain, subdomain B"/>
    <property type="match status" value="1"/>
</dbReference>
<dbReference type="PROSITE" id="PS00991">
    <property type="entry name" value="CLAT_ADAPTOR_M_2"/>
    <property type="match status" value="1"/>
</dbReference>
<evidence type="ECO:0000256" key="1">
    <source>
        <dbReference type="ARBA" id="ARBA00004308"/>
    </source>
</evidence>
<evidence type="ECO:0000256" key="4">
    <source>
        <dbReference type="ARBA" id="ARBA00023136"/>
    </source>
</evidence>
<dbReference type="GO" id="GO:0012505">
    <property type="term" value="C:endomembrane system"/>
    <property type="evidence" value="ECO:0007669"/>
    <property type="project" value="UniProtKB-SubCell"/>
</dbReference>
<dbReference type="InterPro" id="IPR028565">
    <property type="entry name" value="MHD"/>
</dbReference>
<comment type="subcellular location">
    <subcellularLocation>
        <location evidence="1">Endomembrane system</location>
    </subcellularLocation>
</comment>
<dbReference type="InterPro" id="IPR018240">
    <property type="entry name" value="Clathrin_mu_CS"/>
</dbReference>
<feature type="domain" description="MHD" evidence="5">
    <location>
        <begin position="208"/>
        <end position="530"/>
    </location>
</feature>
<gene>
    <name evidence="6" type="ORF">BD289DRAFT_425549</name>
</gene>
<dbReference type="GO" id="GO:0006886">
    <property type="term" value="P:intracellular protein transport"/>
    <property type="evidence" value="ECO:0007669"/>
    <property type="project" value="InterPro"/>
</dbReference>
<dbReference type="InterPro" id="IPR050431">
    <property type="entry name" value="Adaptor_comp_med_subunit"/>
</dbReference>
<dbReference type="SUPFAM" id="SSF64356">
    <property type="entry name" value="SNARE-like"/>
    <property type="match status" value="1"/>
</dbReference>
<evidence type="ECO:0000256" key="2">
    <source>
        <dbReference type="ARBA" id="ARBA00022448"/>
    </source>
</evidence>
<keyword evidence="2" id="KW-0813">Transport</keyword>
<evidence type="ECO:0000256" key="3">
    <source>
        <dbReference type="ARBA" id="ARBA00022927"/>
    </source>
</evidence>
<protein>
    <submittedName>
        <fullName evidence="6">Adaptor complexes medium subunit family-domain-containing protein</fullName>
    </submittedName>
</protein>
<dbReference type="AlphaFoldDB" id="A0A2T3AHF2"/>
<dbReference type="STRING" id="2025994.A0A2T3AHF2"/>
<evidence type="ECO:0000259" key="5">
    <source>
        <dbReference type="PROSITE" id="PS51072"/>
    </source>
</evidence>
<dbReference type="InterPro" id="IPR036168">
    <property type="entry name" value="AP2_Mu_C_sf"/>
</dbReference>
<reference evidence="6 7" key="1">
    <citation type="journal article" date="2018" name="Mycol. Prog.">
        <title>Coniella lustricola, a new species from submerged detritus.</title>
        <authorList>
            <person name="Raudabaugh D.B."/>
            <person name="Iturriaga T."/>
            <person name="Carver A."/>
            <person name="Mondo S."/>
            <person name="Pangilinan J."/>
            <person name="Lipzen A."/>
            <person name="He G."/>
            <person name="Amirebrahimi M."/>
            <person name="Grigoriev I.V."/>
            <person name="Miller A.N."/>
        </authorList>
    </citation>
    <scope>NUCLEOTIDE SEQUENCE [LARGE SCALE GENOMIC DNA]</scope>
    <source>
        <strain evidence="6 7">B22-T-1</strain>
    </source>
</reference>
<evidence type="ECO:0000313" key="6">
    <source>
        <dbReference type="EMBL" id="PSR97701.1"/>
    </source>
</evidence>
<name>A0A2T3AHF2_9PEZI</name>
<keyword evidence="7" id="KW-1185">Reference proteome</keyword>
<keyword evidence="3" id="KW-0653">Protein transport</keyword>